<keyword evidence="5 7" id="KW-1133">Transmembrane helix</keyword>
<feature type="transmembrane region" description="Helical" evidence="7">
    <location>
        <begin position="143"/>
        <end position="163"/>
    </location>
</feature>
<dbReference type="PANTHER" id="PTHR40074">
    <property type="entry name" value="O-ACETYLTRANSFERASE WECH"/>
    <property type="match status" value="1"/>
</dbReference>
<feature type="transmembrane region" description="Helical" evidence="7">
    <location>
        <begin position="175"/>
        <end position="194"/>
    </location>
</feature>
<feature type="transmembrane region" description="Helical" evidence="7">
    <location>
        <begin position="330"/>
        <end position="352"/>
    </location>
</feature>
<dbReference type="Pfam" id="PF01757">
    <property type="entry name" value="Acyl_transf_3"/>
    <property type="match status" value="1"/>
</dbReference>
<dbReference type="InterPro" id="IPR002656">
    <property type="entry name" value="Acyl_transf_3_dom"/>
</dbReference>
<feature type="transmembrane region" description="Helical" evidence="7">
    <location>
        <begin position="21"/>
        <end position="41"/>
    </location>
</feature>
<keyword evidence="3" id="KW-1003">Cell membrane</keyword>
<dbReference type="GO" id="GO:0016746">
    <property type="term" value="F:acyltransferase activity"/>
    <property type="evidence" value="ECO:0007669"/>
    <property type="project" value="UniProtKB-KW"/>
</dbReference>
<dbReference type="PANTHER" id="PTHR40074:SF2">
    <property type="entry name" value="O-ACETYLTRANSFERASE WECH"/>
    <property type="match status" value="1"/>
</dbReference>
<feature type="transmembrane region" description="Helical" evidence="7">
    <location>
        <begin position="233"/>
        <end position="253"/>
    </location>
</feature>
<evidence type="ECO:0000256" key="5">
    <source>
        <dbReference type="ARBA" id="ARBA00022989"/>
    </source>
</evidence>
<comment type="similarity">
    <text evidence="2">Belongs to the acyltransferase 3 family.</text>
</comment>
<feature type="domain" description="Acyltransferase 3" evidence="8">
    <location>
        <begin position="17"/>
        <end position="349"/>
    </location>
</feature>
<evidence type="ECO:0000256" key="2">
    <source>
        <dbReference type="ARBA" id="ARBA00007400"/>
    </source>
</evidence>
<sequence length="361" mass="41804">MNTKRGPETDMAKQKITELDIVRAIAILAVVTIHVTADWTVDPTLKGSSSQLLVLFLNKMSYFAVPVFIFLSGIVLFYIYTDNWSAKQAGVFYWKRVRQVLVPYIVWSFFYYIYNPWLWTPGHPFKLEPRVFLEQLKWADSGYHLYFMIIIVQFYLLFPLLVWAVRNAAWFRKTLALWGLAIQAGVYIYSHWFGTIDHKPELCITYFAYFLIGGAIGMNYGAFRAWLERNKGWVIPASILSGLVYTALYLLGLKGYSFENTWFEVLWLLYSIGIGISFIWVGKWLLQKAAPVGRFFVSLGSVSFGVYLMHPALLSLWKYKVHTPGSIVLFHLYNAIVLVLIVAIPWLLTLLYRKARKLMGF</sequence>
<evidence type="ECO:0000313" key="9">
    <source>
        <dbReference type="EMBL" id="MDU0205230.1"/>
    </source>
</evidence>
<dbReference type="EMBL" id="JAWCUD010000013">
    <property type="protein sequence ID" value="MDU0205230.1"/>
    <property type="molecule type" value="Genomic_DNA"/>
</dbReference>
<dbReference type="RefSeq" id="WP_315955162.1">
    <property type="nucleotide sequence ID" value="NZ_JAWCUD010000013.1"/>
</dbReference>
<keyword evidence="10" id="KW-1185">Reference proteome</keyword>
<feature type="transmembrane region" description="Helical" evidence="7">
    <location>
        <begin position="265"/>
        <end position="285"/>
    </location>
</feature>
<evidence type="ECO:0000256" key="1">
    <source>
        <dbReference type="ARBA" id="ARBA00004651"/>
    </source>
</evidence>
<feature type="transmembrane region" description="Helical" evidence="7">
    <location>
        <begin position="206"/>
        <end position="226"/>
    </location>
</feature>
<keyword evidence="9" id="KW-0808">Transferase</keyword>
<feature type="transmembrane region" description="Helical" evidence="7">
    <location>
        <begin position="292"/>
        <end position="310"/>
    </location>
</feature>
<evidence type="ECO:0000256" key="3">
    <source>
        <dbReference type="ARBA" id="ARBA00022475"/>
    </source>
</evidence>
<evidence type="ECO:0000313" key="10">
    <source>
        <dbReference type="Proteomes" id="UP001260980"/>
    </source>
</evidence>
<keyword evidence="6 7" id="KW-0472">Membrane</keyword>
<comment type="caution">
    <text evidence="9">The sequence shown here is derived from an EMBL/GenBank/DDBJ whole genome shotgun (WGS) entry which is preliminary data.</text>
</comment>
<accession>A0ABU3RLQ8</accession>
<reference evidence="9 10" key="1">
    <citation type="submission" date="2023-10" db="EMBL/GenBank/DDBJ databases">
        <title>Paenibacillus strain PFR10 Genome sequencing and assembly.</title>
        <authorList>
            <person name="Kim I."/>
        </authorList>
    </citation>
    <scope>NUCLEOTIDE SEQUENCE [LARGE SCALE GENOMIC DNA]</scope>
    <source>
        <strain evidence="9 10">PFR10</strain>
    </source>
</reference>
<feature type="transmembrane region" description="Helical" evidence="7">
    <location>
        <begin position="61"/>
        <end position="80"/>
    </location>
</feature>
<name>A0ABU3RLQ8_9BACL</name>
<gene>
    <name evidence="9" type="ORF">RQP52_29565</name>
</gene>
<evidence type="ECO:0000256" key="7">
    <source>
        <dbReference type="SAM" id="Phobius"/>
    </source>
</evidence>
<organism evidence="9 10">
    <name type="scientific">Paenibacillus violae</name>
    <dbReference type="NCBI Taxonomy" id="3077234"/>
    <lineage>
        <taxon>Bacteria</taxon>
        <taxon>Bacillati</taxon>
        <taxon>Bacillota</taxon>
        <taxon>Bacilli</taxon>
        <taxon>Bacillales</taxon>
        <taxon>Paenibacillaceae</taxon>
        <taxon>Paenibacillus</taxon>
    </lineage>
</organism>
<dbReference type="EC" id="2.3.1.-" evidence="9"/>
<evidence type="ECO:0000256" key="6">
    <source>
        <dbReference type="ARBA" id="ARBA00023136"/>
    </source>
</evidence>
<protein>
    <submittedName>
        <fullName evidence="9">Acyltransferase</fullName>
        <ecNumber evidence="9">2.3.1.-</ecNumber>
    </submittedName>
</protein>
<feature type="transmembrane region" description="Helical" evidence="7">
    <location>
        <begin position="101"/>
        <end position="119"/>
    </location>
</feature>
<evidence type="ECO:0000259" key="8">
    <source>
        <dbReference type="Pfam" id="PF01757"/>
    </source>
</evidence>
<proteinExistence type="inferred from homology"/>
<dbReference type="Proteomes" id="UP001260980">
    <property type="component" value="Unassembled WGS sequence"/>
</dbReference>
<keyword evidence="4 7" id="KW-0812">Transmembrane</keyword>
<comment type="subcellular location">
    <subcellularLocation>
        <location evidence="1">Cell membrane</location>
        <topology evidence="1">Multi-pass membrane protein</topology>
    </subcellularLocation>
</comment>
<evidence type="ECO:0000256" key="4">
    <source>
        <dbReference type="ARBA" id="ARBA00022692"/>
    </source>
</evidence>
<keyword evidence="9" id="KW-0012">Acyltransferase</keyword>